<accession>A0ABD6C8A8</accession>
<reference evidence="11 12" key="1">
    <citation type="journal article" date="2019" name="Int. J. Syst. Evol. Microbiol.">
        <title>The Global Catalogue of Microorganisms (GCM) 10K type strain sequencing project: providing services to taxonomists for standard genome sequencing and annotation.</title>
        <authorList>
            <consortium name="The Broad Institute Genomics Platform"/>
            <consortium name="The Broad Institute Genome Sequencing Center for Infectious Disease"/>
            <person name="Wu L."/>
            <person name="Ma J."/>
        </authorList>
    </citation>
    <scope>NUCLEOTIDE SEQUENCE [LARGE SCALE GENOMIC DNA]</scope>
    <source>
        <strain evidence="11 12">CGMCC 1.12125</strain>
    </source>
</reference>
<feature type="domain" description="Histidine kinase" evidence="8">
    <location>
        <begin position="282"/>
        <end position="481"/>
    </location>
</feature>
<feature type="transmembrane region" description="Helical" evidence="7">
    <location>
        <begin position="38"/>
        <end position="62"/>
    </location>
</feature>
<sequence length="521" mass="56634">MAPRQRLTRELVAGVVSGVGAVASAVNLLHLFEETGVVAIVTGVLVPMGLSVTLVGSGYWLYTSAIETEFVPRVGVWFVSGVVGMAAIGAVLLVYQSAEDGVIRHGWFVLGNLLTTGGIGGFVVGVYDARQRQHQRDLSDSRARYRTLTDVAPDAMVVADSETGEIIDANAEAETLFGRSRDELVGMHQTALHPTDRTDAYRELFERHVDAEKQVMTALPDGSDIHVVTGDGETVPVEINAAVFEQRDRSLVLGMFRDVSRRKAREREMERTTEELEILNRVVRHDIRNDMEVVSSWLDLLDDHVDPEGEEIIDRVTNATAHTIELTDVARDYVKVITGQETQDHTRVSLARVLTEEVETRRTTYPDAEFTIEDPLPSVEVVANEMLSSVFRNLLNNAVQHNDKATPRVWVSVETSPETVTVRIADNGPGVPDDRKDDVFGKGAKGLESPGTGIGLYLVQQLVAEYGGDVWVTDRDPQGATASQPVADAGTTTAAGSDAQAEHAGDAVGAVFVVELQRADS</sequence>
<keyword evidence="7" id="KW-1133">Transmembrane helix</keyword>
<dbReference type="InterPro" id="IPR035965">
    <property type="entry name" value="PAS-like_dom_sf"/>
</dbReference>
<dbReference type="AlphaFoldDB" id="A0ABD6C8A8"/>
<evidence type="ECO:0000256" key="7">
    <source>
        <dbReference type="SAM" id="Phobius"/>
    </source>
</evidence>
<evidence type="ECO:0000256" key="4">
    <source>
        <dbReference type="ARBA" id="ARBA00022679"/>
    </source>
</evidence>
<dbReference type="InterPro" id="IPR036890">
    <property type="entry name" value="HATPase_C_sf"/>
</dbReference>
<dbReference type="SMART" id="SM00091">
    <property type="entry name" value="PAS"/>
    <property type="match status" value="1"/>
</dbReference>
<dbReference type="GO" id="GO:0005524">
    <property type="term" value="F:ATP binding"/>
    <property type="evidence" value="ECO:0007669"/>
    <property type="project" value="UniProtKB-KW"/>
</dbReference>
<dbReference type="InterPro" id="IPR005467">
    <property type="entry name" value="His_kinase_dom"/>
</dbReference>
<feature type="transmembrane region" description="Helical" evidence="7">
    <location>
        <begin position="12"/>
        <end position="32"/>
    </location>
</feature>
<keyword evidence="11" id="KW-0547">Nucleotide-binding</keyword>
<keyword evidence="7" id="KW-0472">Membrane</keyword>
<feature type="transmembrane region" description="Helical" evidence="7">
    <location>
        <begin position="74"/>
        <end position="95"/>
    </location>
</feature>
<evidence type="ECO:0000256" key="5">
    <source>
        <dbReference type="ARBA" id="ARBA00022777"/>
    </source>
</evidence>
<keyword evidence="11" id="KW-0067">ATP-binding</keyword>
<dbReference type="CDD" id="cd00130">
    <property type="entry name" value="PAS"/>
    <property type="match status" value="1"/>
</dbReference>
<evidence type="ECO:0000259" key="10">
    <source>
        <dbReference type="PROSITE" id="PS50113"/>
    </source>
</evidence>
<dbReference type="InterPro" id="IPR031623">
    <property type="entry name" value="HisKA_4TM"/>
</dbReference>
<proteinExistence type="predicted"/>
<keyword evidence="4" id="KW-0808">Transferase</keyword>
<dbReference type="PROSITE" id="PS50112">
    <property type="entry name" value="PAS"/>
    <property type="match status" value="1"/>
</dbReference>
<evidence type="ECO:0000259" key="8">
    <source>
        <dbReference type="PROSITE" id="PS50109"/>
    </source>
</evidence>
<keyword evidence="12" id="KW-1185">Reference proteome</keyword>
<comment type="caution">
    <text evidence="11">The sequence shown here is derived from an EMBL/GenBank/DDBJ whole genome shotgun (WGS) entry which is preliminary data.</text>
</comment>
<dbReference type="EMBL" id="JBHUDJ010000002">
    <property type="protein sequence ID" value="MFD1586440.1"/>
    <property type="molecule type" value="Genomic_DNA"/>
</dbReference>
<dbReference type="NCBIfam" id="TIGR00229">
    <property type="entry name" value="sensory_box"/>
    <property type="match status" value="1"/>
</dbReference>
<dbReference type="InterPro" id="IPR003594">
    <property type="entry name" value="HATPase_dom"/>
</dbReference>
<keyword evidence="5" id="KW-0418">Kinase</keyword>
<dbReference type="PANTHER" id="PTHR43304:SF1">
    <property type="entry name" value="PAC DOMAIN-CONTAINING PROTEIN"/>
    <property type="match status" value="1"/>
</dbReference>
<dbReference type="Pfam" id="PF02518">
    <property type="entry name" value="HATPase_c"/>
    <property type="match status" value="1"/>
</dbReference>
<dbReference type="PANTHER" id="PTHR43304">
    <property type="entry name" value="PHYTOCHROME-LIKE PROTEIN CPH1"/>
    <property type="match status" value="1"/>
</dbReference>
<dbReference type="Pfam" id="PF13426">
    <property type="entry name" value="PAS_9"/>
    <property type="match status" value="1"/>
</dbReference>
<feature type="region of interest" description="Disordered" evidence="6">
    <location>
        <begin position="475"/>
        <end position="501"/>
    </location>
</feature>
<dbReference type="InterPro" id="IPR000700">
    <property type="entry name" value="PAS-assoc_C"/>
</dbReference>
<dbReference type="GO" id="GO:0004673">
    <property type="term" value="F:protein histidine kinase activity"/>
    <property type="evidence" value="ECO:0007669"/>
    <property type="project" value="UniProtKB-EC"/>
</dbReference>
<dbReference type="SUPFAM" id="SSF55874">
    <property type="entry name" value="ATPase domain of HSP90 chaperone/DNA topoisomerase II/histidine kinase"/>
    <property type="match status" value="1"/>
</dbReference>
<dbReference type="SUPFAM" id="SSF55785">
    <property type="entry name" value="PYP-like sensor domain (PAS domain)"/>
    <property type="match status" value="1"/>
</dbReference>
<evidence type="ECO:0000259" key="9">
    <source>
        <dbReference type="PROSITE" id="PS50112"/>
    </source>
</evidence>
<dbReference type="Pfam" id="PF16926">
    <property type="entry name" value="HisKA_4TM"/>
    <property type="match status" value="1"/>
</dbReference>
<evidence type="ECO:0000313" key="12">
    <source>
        <dbReference type="Proteomes" id="UP001597119"/>
    </source>
</evidence>
<protein>
    <recommendedName>
        <fullName evidence="2">histidine kinase</fullName>
        <ecNumber evidence="2">2.7.13.3</ecNumber>
    </recommendedName>
</protein>
<evidence type="ECO:0000256" key="3">
    <source>
        <dbReference type="ARBA" id="ARBA00022553"/>
    </source>
</evidence>
<dbReference type="Gene3D" id="3.30.565.10">
    <property type="entry name" value="Histidine kinase-like ATPase, C-terminal domain"/>
    <property type="match status" value="1"/>
</dbReference>
<evidence type="ECO:0000256" key="6">
    <source>
        <dbReference type="SAM" id="MobiDB-lite"/>
    </source>
</evidence>
<feature type="transmembrane region" description="Helical" evidence="7">
    <location>
        <begin position="107"/>
        <end position="127"/>
    </location>
</feature>
<keyword evidence="7" id="KW-0812">Transmembrane</keyword>
<dbReference type="PROSITE" id="PS50113">
    <property type="entry name" value="PAC"/>
    <property type="match status" value="1"/>
</dbReference>
<feature type="compositionally biased region" description="Low complexity" evidence="6">
    <location>
        <begin position="487"/>
        <end position="499"/>
    </location>
</feature>
<dbReference type="Gene3D" id="3.30.450.20">
    <property type="entry name" value="PAS domain"/>
    <property type="match status" value="1"/>
</dbReference>
<evidence type="ECO:0000256" key="2">
    <source>
        <dbReference type="ARBA" id="ARBA00012438"/>
    </source>
</evidence>
<feature type="domain" description="PAS" evidence="9">
    <location>
        <begin position="141"/>
        <end position="212"/>
    </location>
</feature>
<dbReference type="RefSeq" id="WP_379813933.1">
    <property type="nucleotide sequence ID" value="NZ_JBHUDJ010000002.1"/>
</dbReference>
<dbReference type="InterPro" id="IPR052162">
    <property type="entry name" value="Sensor_kinase/Photoreceptor"/>
</dbReference>
<dbReference type="InterPro" id="IPR000014">
    <property type="entry name" value="PAS"/>
</dbReference>
<organism evidence="11 12">
    <name type="scientific">Halorientalis brevis</name>
    <dbReference type="NCBI Taxonomy" id="1126241"/>
    <lineage>
        <taxon>Archaea</taxon>
        <taxon>Methanobacteriati</taxon>
        <taxon>Methanobacteriota</taxon>
        <taxon>Stenosarchaea group</taxon>
        <taxon>Halobacteria</taxon>
        <taxon>Halobacteriales</taxon>
        <taxon>Haloarculaceae</taxon>
        <taxon>Halorientalis</taxon>
    </lineage>
</organism>
<dbReference type="EC" id="2.7.13.3" evidence="2"/>
<dbReference type="Proteomes" id="UP001597119">
    <property type="component" value="Unassembled WGS sequence"/>
</dbReference>
<dbReference type="InterPro" id="IPR004358">
    <property type="entry name" value="Sig_transdc_His_kin-like_C"/>
</dbReference>
<name>A0ABD6C8A8_9EURY</name>
<dbReference type="SMART" id="SM00387">
    <property type="entry name" value="HATPase_c"/>
    <property type="match status" value="1"/>
</dbReference>
<dbReference type="PROSITE" id="PS50109">
    <property type="entry name" value="HIS_KIN"/>
    <property type="match status" value="1"/>
</dbReference>
<gene>
    <name evidence="11" type="ORF">ACFR9U_05565</name>
</gene>
<feature type="domain" description="PAC" evidence="10">
    <location>
        <begin position="221"/>
        <end position="271"/>
    </location>
</feature>
<keyword evidence="3" id="KW-0597">Phosphoprotein</keyword>
<evidence type="ECO:0000256" key="1">
    <source>
        <dbReference type="ARBA" id="ARBA00000085"/>
    </source>
</evidence>
<comment type="catalytic activity">
    <reaction evidence="1">
        <text>ATP + protein L-histidine = ADP + protein N-phospho-L-histidine.</text>
        <dbReference type="EC" id="2.7.13.3"/>
    </reaction>
</comment>
<evidence type="ECO:0000313" key="11">
    <source>
        <dbReference type="EMBL" id="MFD1586440.1"/>
    </source>
</evidence>
<dbReference type="PRINTS" id="PR00344">
    <property type="entry name" value="BCTRLSENSOR"/>
</dbReference>